<evidence type="ECO:0000313" key="1">
    <source>
        <dbReference type="EMBL" id="TFK62137.1"/>
    </source>
</evidence>
<evidence type="ECO:0000313" key="2">
    <source>
        <dbReference type="Proteomes" id="UP000308600"/>
    </source>
</evidence>
<proteinExistence type="predicted"/>
<protein>
    <submittedName>
        <fullName evidence="1">Uncharacterized protein</fullName>
    </submittedName>
</protein>
<sequence length="320" mass="36443">MAETPVEAVTYLQEISKQDNWQHQLRITYTDNPVSWRLMPINSGDSAEEIVFTIQGFIAEKTLPPVLHLPLQLENQPALLTQQVTITGLNTAPFERAVSAILDLFPVLYRQFPDGQFDPLIIKRCPITDGRMLTFSNRYFTRRKDGPALEAIDFPADIDPLGILKARISTSIIHTQENEVEYYMRLTNSEGLPTFQKTSPQTFRIGDLVQLQFSLVIYQKRTNQFICKPIFYSLASINQEFANRLVLKQVMGSMGPTSPKRAAIRPKRKVGYEVTDTASPADKRVRFDGEMDLDKNKVDNNEEDGRIHTLTGFKNMSINQ</sequence>
<name>A0ACD3ABC4_9AGAR</name>
<accession>A0ACD3ABC4</accession>
<reference evidence="1 2" key="1">
    <citation type="journal article" date="2019" name="Nat. Ecol. Evol.">
        <title>Megaphylogeny resolves global patterns of mushroom evolution.</title>
        <authorList>
            <person name="Varga T."/>
            <person name="Krizsan K."/>
            <person name="Foldi C."/>
            <person name="Dima B."/>
            <person name="Sanchez-Garcia M."/>
            <person name="Sanchez-Ramirez S."/>
            <person name="Szollosi G.J."/>
            <person name="Szarkandi J.G."/>
            <person name="Papp V."/>
            <person name="Albert L."/>
            <person name="Andreopoulos W."/>
            <person name="Angelini C."/>
            <person name="Antonin V."/>
            <person name="Barry K.W."/>
            <person name="Bougher N.L."/>
            <person name="Buchanan P."/>
            <person name="Buyck B."/>
            <person name="Bense V."/>
            <person name="Catcheside P."/>
            <person name="Chovatia M."/>
            <person name="Cooper J."/>
            <person name="Damon W."/>
            <person name="Desjardin D."/>
            <person name="Finy P."/>
            <person name="Geml J."/>
            <person name="Haridas S."/>
            <person name="Hughes K."/>
            <person name="Justo A."/>
            <person name="Karasinski D."/>
            <person name="Kautmanova I."/>
            <person name="Kiss B."/>
            <person name="Kocsube S."/>
            <person name="Kotiranta H."/>
            <person name="LaButti K.M."/>
            <person name="Lechner B.E."/>
            <person name="Liimatainen K."/>
            <person name="Lipzen A."/>
            <person name="Lukacs Z."/>
            <person name="Mihaltcheva S."/>
            <person name="Morgado L.N."/>
            <person name="Niskanen T."/>
            <person name="Noordeloos M.E."/>
            <person name="Ohm R.A."/>
            <person name="Ortiz-Santana B."/>
            <person name="Ovrebo C."/>
            <person name="Racz N."/>
            <person name="Riley R."/>
            <person name="Savchenko A."/>
            <person name="Shiryaev A."/>
            <person name="Soop K."/>
            <person name="Spirin V."/>
            <person name="Szebenyi C."/>
            <person name="Tomsovsky M."/>
            <person name="Tulloss R.E."/>
            <person name="Uehling J."/>
            <person name="Grigoriev I.V."/>
            <person name="Vagvolgyi C."/>
            <person name="Papp T."/>
            <person name="Martin F.M."/>
            <person name="Miettinen O."/>
            <person name="Hibbett D.S."/>
            <person name="Nagy L.G."/>
        </authorList>
    </citation>
    <scope>NUCLEOTIDE SEQUENCE [LARGE SCALE GENOMIC DNA]</scope>
    <source>
        <strain evidence="1 2">NL-1719</strain>
    </source>
</reference>
<dbReference type="EMBL" id="ML208603">
    <property type="protein sequence ID" value="TFK62137.1"/>
    <property type="molecule type" value="Genomic_DNA"/>
</dbReference>
<keyword evidence="2" id="KW-1185">Reference proteome</keyword>
<dbReference type="Proteomes" id="UP000308600">
    <property type="component" value="Unassembled WGS sequence"/>
</dbReference>
<organism evidence="1 2">
    <name type="scientific">Pluteus cervinus</name>
    <dbReference type="NCBI Taxonomy" id="181527"/>
    <lineage>
        <taxon>Eukaryota</taxon>
        <taxon>Fungi</taxon>
        <taxon>Dikarya</taxon>
        <taxon>Basidiomycota</taxon>
        <taxon>Agaricomycotina</taxon>
        <taxon>Agaricomycetes</taxon>
        <taxon>Agaricomycetidae</taxon>
        <taxon>Agaricales</taxon>
        <taxon>Pluteineae</taxon>
        <taxon>Pluteaceae</taxon>
        <taxon>Pluteus</taxon>
    </lineage>
</organism>
<gene>
    <name evidence="1" type="ORF">BDN72DRAFT_863065</name>
</gene>